<name>A0ABR8WS93_9MICO</name>
<protein>
    <submittedName>
        <fullName evidence="2">DUF222 domain-containing protein</fullName>
    </submittedName>
</protein>
<reference evidence="2 3" key="1">
    <citation type="submission" date="2020-08" db="EMBL/GenBank/DDBJ databases">
        <title>A Genomic Blueprint of the Chicken Gut Microbiome.</title>
        <authorList>
            <person name="Gilroy R."/>
            <person name="Ravi A."/>
            <person name="Getino M."/>
            <person name="Pursley I."/>
            <person name="Horton D.L."/>
            <person name="Alikhan N.-F."/>
            <person name="Baker D."/>
            <person name="Gharbi K."/>
            <person name="Hall N."/>
            <person name="Watson M."/>
            <person name="Adriaenssens E.M."/>
            <person name="Foster-Nyarko E."/>
            <person name="Jarju S."/>
            <person name="Secka A."/>
            <person name="Antonio M."/>
            <person name="Oren A."/>
            <person name="Chaudhuri R."/>
            <person name="La Ragione R.M."/>
            <person name="Hildebrand F."/>
            <person name="Pallen M.J."/>
        </authorList>
    </citation>
    <scope>NUCLEOTIDE SEQUENCE [LARGE SCALE GENOMIC DNA]</scope>
    <source>
        <strain evidence="2 3">Re57</strain>
    </source>
</reference>
<evidence type="ECO:0000313" key="2">
    <source>
        <dbReference type="EMBL" id="MBD8019767.1"/>
    </source>
</evidence>
<dbReference type="Proteomes" id="UP000651517">
    <property type="component" value="Unassembled WGS sequence"/>
</dbReference>
<dbReference type="EMBL" id="JACSPY010000002">
    <property type="protein sequence ID" value="MBD8019767.1"/>
    <property type="molecule type" value="Genomic_DNA"/>
</dbReference>
<keyword evidence="3" id="KW-1185">Reference proteome</keyword>
<accession>A0ABR8WS93</accession>
<sequence>MSAEPESGIGAGSSAAEFLTAADTESIAQHCPEILTAIHALDTANATIGNSAAVDGFASLAMGKGLELLRRKLESAMASNTRVMVDEVDPPQYGARRLPHLLRQTMRISASGATRRLRMASWLTPRRTLSGQPVPAQLPEAGGSMAAGLLSVEQAQEVIKQIEMLPARVRSEHGPAVEKLLVDNAPDLQVTDVRALGARVRGHLDPDGRLAAEPAHPDEYFVSVKQKTNGDWRLSGLLDATTGLTLNALLTNRQQNPADIVA</sequence>
<dbReference type="Pfam" id="PF02720">
    <property type="entry name" value="DUF222"/>
    <property type="match status" value="1"/>
</dbReference>
<feature type="domain" description="DUF222" evidence="1">
    <location>
        <begin position="66"/>
        <end position="251"/>
    </location>
</feature>
<gene>
    <name evidence="2" type="ORF">H9634_03085</name>
</gene>
<evidence type="ECO:0000259" key="1">
    <source>
        <dbReference type="Pfam" id="PF02720"/>
    </source>
</evidence>
<organism evidence="2 3">
    <name type="scientific">Brevibacterium gallinarum</name>
    <dbReference type="NCBI Taxonomy" id="2762220"/>
    <lineage>
        <taxon>Bacteria</taxon>
        <taxon>Bacillati</taxon>
        <taxon>Actinomycetota</taxon>
        <taxon>Actinomycetes</taxon>
        <taxon>Micrococcales</taxon>
        <taxon>Brevibacteriaceae</taxon>
        <taxon>Brevibacterium</taxon>
    </lineage>
</organism>
<proteinExistence type="predicted"/>
<comment type="caution">
    <text evidence="2">The sequence shown here is derived from an EMBL/GenBank/DDBJ whole genome shotgun (WGS) entry which is preliminary data.</text>
</comment>
<evidence type="ECO:0000313" key="3">
    <source>
        <dbReference type="Proteomes" id="UP000651517"/>
    </source>
</evidence>
<dbReference type="InterPro" id="IPR003870">
    <property type="entry name" value="DUF222"/>
</dbReference>